<comment type="cofactor">
    <cofactor evidence="16">
        <name>[2Fe-2S] cluster</name>
        <dbReference type="ChEBI" id="CHEBI:190135"/>
    </cofactor>
</comment>
<evidence type="ECO:0000256" key="5">
    <source>
        <dbReference type="ARBA" id="ARBA00022701"/>
    </source>
</evidence>
<evidence type="ECO:0000256" key="2">
    <source>
        <dbReference type="ARBA" id="ARBA00004123"/>
    </source>
</evidence>
<dbReference type="SMART" id="SM00129">
    <property type="entry name" value="KISc"/>
    <property type="match status" value="1"/>
</dbReference>
<dbReference type="Ensembl" id="ENSACAT00000056014.1">
    <property type="protein sequence ID" value="ENSACAP00000035366.1"/>
    <property type="gene ID" value="ENSACAG00000004469.4"/>
</dbReference>
<dbReference type="GO" id="GO:0051536">
    <property type="term" value="F:iron-sulfur cluster binding"/>
    <property type="evidence" value="ECO:0007669"/>
    <property type="project" value="UniProtKB-KW"/>
</dbReference>
<dbReference type="GO" id="GO:0007018">
    <property type="term" value="P:microtubule-based movement"/>
    <property type="evidence" value="ECO:0007669"/>
    <property type="project" value="InterPro"/>
</dbReference>
<evidence type="ECO:0000259" key="19">
    <source>
        <dbReference type="PROSITE" id="PS50067"/>
    </source>
</evidence>
<dbReference type="SUPFAM" id="SSF52540">
    <property type="entry name" value="P-loop containing nucleoside triphosphate hydrolases"/>
    <property type="match status" value="1"/>
</dbReference>
<evidence type="ECO:0000256" key="3">
    <source>
        <dbReference type="ARBA" id="ARBA00004245"/>
    </source>
</evidence>
<reference evidence="20" key="1">
    <citation type="submission" date="2009-12" db="EMBL/GenBank/DDBJ databases">
        <title>The Genome Sequence of Anolis carolinensis (Green Anole Lizard).</title>
        <authorList>
            <consortium name="The Genome Sequencing Platform"/>
            <person name="Di Palma F."/>
            <person name="Alfoldi J."/>
            <person name="Heiman D."/>
            <person name="Young S."/>
            <person name="Grabherr M."/>
            <person name="Johnson J."/>
            <person name="Lander E.S."/>
            <person name="Lindblad-Toh K."/>
        </authorList>
    </citation>
    <scope>NUCLEOTIDE SEQUENCE [LARGE SCALE GENOMIC DNA]</scope>
    <source>
        <strain evidence="20">JBL SC #1</strain>
    </source>
</reference>
<dbReference type="GO" id="GO:0003677">
    <property type="term" value="F:DNA binding"/>
    <property type="evidence" value="ECO:0007669"/>
    <property type="project" value="UniProtKB-KW"/>
</dbReference>
<dbReference type="InterPro" id="IPR027417">
    <property type="entry name" value="P-loop_NTPase"/>
</dbReference>
<keyword evidence="6" id="KW-0479">Metal-binding</keyword>
<comment type="similarity">
    <text evidence="17">Belongs to the TRAFAC class myosin-kinesin ATPase superfamily. Kinesin family.</text>
</comment>
<evidence type="ECO:0000256" key="11">
    <source>
        <dbReference type="ARBA" id="ARBA00023054"/>
    </source>
</evidence>
<sequence>MSKDEDKGIPVKVALRCRPLVPKEIAEGCHVCLSFVPGEQQVILGKDKPFTYDYVFDPSTEQEEVFNTCIVPLIKGIFKGYNATVLAYGQTGSGKTYSMGGAYIANQENDPIVGVIPRVIKFLFQKIQEKTDWHFSLKVSYLEIYNEDILDLLSPAKDRTSQISIREDPKEGIKIVGLTAHEVTNAQETVSCLEQGNNSRTVAATAMNTQSSRSHAIFTISIEQKSKSDMNTSFHCKLHLVDLAGSERQKKTKAEGDRLREGININKGLLCLGNVISALGDETKKGSFVPYRDSKLTRLLQDSLGGNSHTLMIACVSPADSNLEETLNTLRYADRARKIKNKPIVNIDPQAEEINRLRTQVQELQVLLLQAHGGTLPVSIGEPSENLQSLMEKNHSLTEENAKLSRSLSEAASQIAQVLESYIAAEQQNEKINAKLEELQQHPVTKLNLQKLLETLEDQELKQQVELFCQLQELITRLPVSEADLEAQRSSDEYATQHALHQAQMSKELLELNKALALKEALARKISQNDSQLEPIQSQYQSNIKNLEEEVSKLQKEKEELIMALHVSKKDANQAKLSEQRRRRLQDLEGEMTDLKKKLKDQSKLLKMKESSEQTVRKLNQEIRTMKVQRVQLIRQMKEDGEKFRQWKQQKDREVIQLKERDRKRQYELVKMEQDFQKQASVLRRKAEEAATANKRLKIALQKQQEAASKRKETSNRGVEGLAARVKNDLANEIEVLVSIEEAQRHLNDLLEDRKNLAKEITSLKEKQEAGENLPAKNKRRTFSRNDADMNYSLANQIQSLETEMELRSAQIADLQQKLLDADAGDRTKHRWGSIHTLPEANCAIKYLIGELTSSKVEYSKLENRLQQSKTSCANLHKMLAEKQKVATEMEAEYESQLVKMEQEHQEKVLYLLSQINHKEETEKRLEISISEPEKQLLKQLQFQVKACCCKGRCRNRKCGCRKQKVTCSEDCRCEAEECRNRDNFILVCGDAITAYLFGGEDSPVLPVGIFGIYSKGNSAPCSHASYMTLEVSTDNAGSSA</sequence>
<keyword evidence="7 17" id="KW-0547">Nucleotide-binding</keyword>
<reference evidence="20" key="2">
    <citation type="submission" date="2025-08" db="UniProtKB">
        <authorList>
            <consortium name="Ensembl"/>
        </authorList>
    </citation>
    <scope>IDENTIFICATION</scope>
</reference>
<evidence type="ECO:0000256" key="18">
    <source>
        <dbReference type="SAM" id="Coils"/>
    </source>
</evidence>
<dbReference type="AlphaFoldDB" id="A0A803TJH6"/>
<comment type="subcellular location">
    <subcellularLocation>
        <location evidence="3">Cytoplasm</location>
        <location evidence="3">Cytoskeleton</location>
    </subcellularLocation>
    <subcellularLocation>
        <location evidence="2">Nucleus</location>
    </subcellularLocation>
</comment>
<keyword evidence="15" id="KW-0539">Nucleus</keyword>
<keyword evidence="11 18" id="KW-0175">Coiled coil</keyword>
<dbReference type="PANTHER" id="PTHR47969">
    <property type="entry name" value="CHROMOSOME-ASSOCIATED KINESIN KIF4A-RELATED"/>
    <property type="match status" value="1"/>
</dbReference>
<keyword evidence="21" id="KW-1185">Reference proteome</keyword>
<dbReference type="Gene3D" id="3.40.850.10">
    <property type="entry name" value="Kinesin motor domain"/>
    <property type="match status" value="1"/>
</dbReference>
<feature type="binding site" evidence="17">
    <location>
        <begin position="89"/>
        <end position="96"/>
    </location>
    <ligand>
        <name>ATP</name>
        <dbReference type="ChEBI" id="CHEBI:30616"/>
    </ligand>
</feature>
<evidence type="ECO:0000256" key="15">
    <source>
        <dbReference type="ARBA" id="ARBA00023242"/>
    </source>
</evidence>
<evidence type="ECO:0000256" key="17">
    <source>
        <dbReference type="PROSITE-ProRule" id="PRU00283"/>
    </source>
</evidence>
<dbReference type="InterPro" id="IPR033467">
    <property type="entry name" value="Tesmin/TSO1-like_CXC"/>
</dbReference>
<feature type="domain" description="Kinesin motor" evidence="19">
    <location>
        <begin position="10"/>
        <end position="339"/>
    </location>
</feature>
<proteinExistence type="inferred from homology"/>
<dbReference type="GO" id="GO:0005524">
    <property type="term" value="F:ATP binding"/>
    <property type="evidence" value="ECO:0007669"/>
    <property type="project" value="UniProtKB-UniRule"/>
</dbReference>
<name>A0A803TJH6_ANOCA</name>
<keyword evidence="14" id="KW-0206">Cytoskeleton</keyword>
<dbReference type="GO" id="GO:0003777">
    <property type="term" value="F:microtubule motor activity"/>
    <property type="evidence" value="ECO:0007669"/>
    <property type="project" value="InterPro"/>
</dbReference>
<evidence type="ECO:0000256" key="9">
    <source>
        <dbReference type="ARBA" id="ARBA00023004"/>
    </source>
</evidence>
<dbReference type="InterPro" id="IPR001752">
    <property type="entry name" value="Kinesin_motor_dom"/>
</dbReference>
<evidence type="ECO:0000256" key="14">
    <source>
        <dbReference type="ARBA" id="ARBA00023212"/>
    </source>
</evidence>
<dbReference type="GO" id="GO:0008017">
    <property type="term" value="F:microtubule binding"/>
    <property type="evidence" value="ECO:0007669"/>
    <property type="project" value="InterPro"/>
</dbReference>
<evidence type="ECO:0000313" key="21">
    <source>
        <dbReference type="Proteomes" id="UP000001646"/>
    </source>
</evidence>
<evidence type="ECO:0000256" key="7">
    <source>
        <dbReference type="ARBA" id="ARBA00022741"/>
    </source>
</evidence>
<keyword evidence="10" id="KW-0411">Iron-sulfur</keyword>
<dbReference type="PROSITE" id="PS50067">
    <property type="entry name" value="KINESIN_MOTOR_2"/>
    <property type="match status" value="1"/>
</dbReference>
<dbReference type="GO" id="GO:0005634">
    <property type="term" value="C:nucleus"/>
    <property type="evidence" value="ECO:0007669"/>
    <property type="project" value="UniProtKB-SubCell"/>
</dbReference>
<dbReference type="GO" id="GO:0005874">
    <property type="term" value="C:microtubule"/>
    <property type="evidence" value="ECO:0007669"/>
    <property type="project" value="UniProtKB-KW"/>
</dbReference>
<gene>
    <name evidence="20" type="primary">LOC100556272</name>
</gene>
<dbReference type="InterPro" id="IPR036961">
    <property type="entry name" value="Kinesin_motor_dom_sf"/>
</dbReference>
<dbReference type="InterPro" id="IPR027640">
    <property type="entry name" value="Kinesin-like_fam"/>
</dbReference>
<evidence type="ECO:0000256" key="1">
    <source>
        <dbReference type="ARBA" id="ARBA00001966"/>
    </source>
</evidence>
<evidence type="ECO:0000256" key="10">
    <source>
        <dbReference type="ARBA" id="ARBA00023014"/>
    </source>
</evidence>
<feature type="coiled-coil region" evidence="18">
    <location>
        <begin position="387"/>
        <end position="442"/>
    </location>
</feature>
<evidence type="ECO:0000256" key="8">
    <source>
        <dbReference type="ARBA" id="ARBA00022840"/>
    </source>
</evidence>
<dbReference type="PANTHER" id="PTHR47969:SF15">
    <property type="entry name" value="CHROMOSOME-ASSOCIATED KINESIN KIF4A-RELATED"/>
    <property type="match status" value="1"/>
</dbReference>
<dbReference type="Pfam" id="PF00225">
    <property type="entry name" value="Kinesin"/>
    <property type="match status" value="1"/>
</dbReference>
<dbReference type="FunFam" id="3.40.850.10:FF:000038">
    <property type="entry name" value="chromosome-associated kinesin KIF4A"/>
    <property type="match status" value="1"/>
</dbReference>
<keyword evidence="13 17" id="KW-0505">Motor protein</keyword>
<accession>A0A803TJH6</accession>
<dbReference type="Pfam" id="PF25764">
    <property type="entry name" value="KIF21A_4th"/>
    <property type="match status" value="1"/>
</dbReference>
<organism evidence="20 21">
    <name type="scientific">Anolis carolinensis</name>
    <name type="common">Green anole</name>
    <name type="synonym">American chameleon</name>
    <dbReference type="NCBI Taxonomy" id="28377"/>
    <lineage>
        <taxon>Eukaryota</taxon>
        <taxon>Metazoa</taxon>
        <taxon>Chordata</taxon>
        <taxon>Craniata</taxon>
        <taxon>Vertebrata</taxon>
        <taxon>Euteleostomi</taxon>
        <taxon>Lepidosauria</taxon>
        <taxon>Squamata</taxon>
        <taxon>Bifurcata</taxon>
        <taxon>Unidentata</taxon>
        <taxon>Episquamata</taxon>
        <taxon>Toxicofera</taxon>
        <taxon>Iguania</taxon>
        <taxon>Dactyloidae</taxon>
        <taxon>Anolis</taxon>
    </lineage>
</organism>
<reference evidence="20" key="3">
    <citation type="submission" date="2025-09" db="UniProtKB">
        <authorList>
            <consortium name="Ensembl"/>
        </authorList>
    </citation>
    <scope>IDENTIFICATION</scope>
</reference>
<dbReference type="GO" id="GO:0046872">
    <property type="term" value="F:metal ion binding"/>
    <property type="evidence" value="ECO:0007669"/>
    <property type="project" value="UniProtKB-KW"/>
</dbReference>
<keyword evidence="4" id="KW-0963">Cytoplasm</keyword>
<protein>
    <recommendedName>
        <fullName evidence="19">Kinesin motor domain-containing protein</fullName>
    </recommendedName>
</protein>
<feature type="coiled-coil region" evidence="18">
    <location>
        <begin position="537"/>
        <end position="636"/>
    </location>
</feature>
<comment type="cofactor">
    <cofactor evidence="1">
        <name>[4Fe-4S] cluster</name>
        <dbReference type="ChEBI" id="CHEBI:49883"/>
    </cofactor>
</comment>
<dbReference type="GO" id="GO:0005829">
    <property type="term" value="C:cytosol"/>
    <property type="evidence" value="ECO:0007669"/>
    <property type="project" value="UniProtKB-ARBA"/>
</dbReference>
<keyword evidence="8 17" id="KW-0067">ATP-binding</keyword>
<dbReference type="Bgee" id="ENSACAG00000004469">
    <property type="expression patterns" value="Expressed in hindlimb bud and 11 other cell types or tissues"/>
</dbReference>
<evidence type="ECO:0000256" key="16">
    <source>
        <dbReference type="ARBA" id="ARBA00034078"/>
    </source>
</evidence>
<dbReference type="CDD" id="cd01372">
    <property type="entry name" value="KISc_KIF4"/>
    <property type="match status" value="1"/>
</dbReference>
<dbReference type="SMART" id="SM01114">
    <property type="entry name" value="CXC"/>
    <property type="match status" value="1"/>
</dbReference>
<feature type="coiled-coil region" evidence="18">
    <location>
        <begin position="740"/>
        <end position="767"/>
    </location>
</feature>
<keyword evidence="5" id="KW-0493">Microtubule</keyword>
<dbReference type="Proteomes" id="UP000001646">
    <property type="component" value="Unplaced"/>
</dbReference>
<keyword evidence="12" id="KW-0238">DNA-binding</keyword>
<evidence type="ECO:0000256" key="13">
    <source>
        <dbReference type="ARBA" id="ARBA00023175"/>
    </source>
</evidence>
<dbReference type="PRINTS" id="PR00380">
    <property type="entry name" value="KINESINHEAVY"/>
</dbReference>
<evidence type="ECO:0000313" key="20">
    <source>
        <dbReference type="Ensembl" id="ENSACAP00000035366.1"/>
    </source>
</evidence>
<keyword evidence="9" id="KW-0408">Iron</keyword>
<evidence type="ECO:0000256" key="4">
    <source>
        <dbReference type="ARBA" id="ARBA00022490"/>
    </source>
</evidence>
<evidence type="ECO:0000256" key="12">
    <source>
        <dbReference type="ARBA" id="ARBA00023125"/>
    </source>
</evidence>
<evidence type="ECO:0000256" key="6">
    <source>
        <dbReference type="ARBA" id="ARBA00022723"/>
    </source>
</evidence>
<dbReference type="GeneTree" id="ENSGT00940000158195"/>